<keyword evidence="3" id="KW-1185">Reference proteome</keyword>
<feature type="transmembrane region" description="Helical" evidence="1">
    <location>
        <begin position="262"/>
        <end position="279"/>
    </location>
</feature>
<feature type="transmembrane region" description="Helical" evidence="1">
    <location>
        <begin position="348"/>
        <end position="372"/>
    </location>
</feature>
<reference evidence="2" key="1">
    <citation type="submission" date="2021-01" db="EMBL/GenBank/DDBJ databases">
        <authorList>
            <consortium name="Genoscope - CEA"/>
            <person name="William W."/>
        </authorList>
    </citation>
    <scope>NUCLEOTIDE SEQUENCE</scope>
</reference>
<dbReference type="OrthoDB" id="289147at2759"/>
<feature type="transmembrane region" description="Helical" evidence="1">
    <location>
        <begin position="325"/>
        <end position="342"/>
    </location>
</feature>
<dbReference type="Proteomes" id="UP000689195">
    <property type="component" value="Unassembled WGS sequence"/>
</dbReference>
<evidence type="ECO:0008006" key="4">
    <source>
        <dbReference type="Google" id="ProtNLM"/>
    </source>
</evidence>
<feature type="transmembrane region" description="Helical" evidence="1">
    <location>
        <begin position="299"/>
        <end position="318"/>
    </location>
</feature>
<accession>A0A8S1U8N6</accession>
<name>A0A8S1U8N6_9CILI</name>
<protein>
    <recommendedName>
        <fullName evidence="4">Transmembrane protein</fullName>
    </recommendedName>
</protein>
<evidence type="ECO:0000313" key="2">
    <source>
        <dbReference type="EMBL" id="CAD8161495.1"/>
    </source>
</evidence>
<sequence>MEFEKQLYRIHERILGGQLLRKILRVGSYLFPILTILGLIFIFLLQFREQYNHFLDQENHEYFNNETIYIFNITDTELKEKNESYLSMKFTINKTFLFMSSDFQKKYNFSVVTHFIDVDFYIKGFNSILCLATDLETMFIIDFLDSYQESNIQLLNQQTNETWSWDIQQFDRNNVVAYDERIYTTLITLIKCVLGIFLQSILASIYMKMSIICAPIFIIYMVSCMSICQNEDIQAQAIVVAFPWVGQYLNILNRNHKLKQELLKAFIQMLILFYLIYFFQFSGYSGSIQLFTKSYPRGLSENFFSSFLLNEFACIIFLRTRSSLYFIPKYIALTYILFLYYFETTIYGYYNLAFQICICSQFTILSSFLLYFEIAALEWSTISPYTPSFDRPRVFYTPLFNINWMNDIPTLWTMFYPLCGRRYFQIQNLALVDKNYILLNNLLNQEQNVENAPIQVPNLLAQDVLPQPQQVIQPEIQNDQINQQIVINVDNILGNDQPQQQNQLL</sequence>
<feature type="transmembrane region" description="Helical" evidence="1">
    <location>
        <begin position="209"/>
        <end position="228"/>
    </location>
</feature>
<organism evidence="2 3">
    <name type="scientific">Paramecium pentaurelia</name>
    <dbReference type="NCBI Taxonomy" id="43138"/>
    <lineage>
        <taxon>Eukaryota</taxon>
        <taxon>Sar</taxon>
        <taxon>Alveolata</taxon>
        <taxon>Ciliophora</taxon>
        <taxon>Intramacronucleata</taxon>
        <taxon>Oligohymenophorea</taxon>
        <taxon>Peniculida</taxon>
        <taxon>Parameciidae</taxon>
        <taxon>Paramecium</taxon>
    </lineage>
</organism>
<gene>
    <name evidence="2" type="ORF">PPENT_87.1.T0360215</name>
</gene>
<comment type="caution">
    <text evidence="2">The sequence shown here is derived from an EMBL/GenBank/DDBJ whole genome shotgun (WGS) entry which is preliminary data.</text>
</comment>
<keyword evidence="1" id="KW-0472">Membrane</keyword>
<dbReference type="EMBL" id="CAJJDO010000036">
    <property type="protein sequence ID" value="CAD8161495.1"/>
    <property type="molecule type" value="Genomic_DNA"/>
</dbReference>
<feature type="transmembrane region" description="Helical" evidence="1">
    <location>
        <begin position="182"/>
        <end position="203"/>
    </location>
</feature>
<evidence type="ECO:0000313" key="3">
    <source>
        <dbReference type="Proteomes" id="UP000689195"/>
    </source>
</evidence>
<keyword evidence="1" id="KW-1133">Transmembrane helix</keyword>
<dbReference type="AlphaFoldDB" id="A0A8S1U8N6"/>
<proteinExistence type="predicted"/>
<feature type="transmembrane region" description="Helical" evidence="1">
    <location>
        <begin position="29"/>
        <end position="47"/>
    </location>
</feature>
<keyword evidence="1" id="KW-0812">Transmembrane</keyword>
<evidence type="ECO:0000256" key="1">
    <source>
        <dbReference type="SAM" id="Phobius"/>
    </source>
</evidence>